<dbReference type="Gene3D" id="1.50.40.10">
    <property type="entry name" value="Mitochondrial carrier domain"/>
    <property type="match status" value="2"/>
</dbReference>
<dbReference type="Pfam" id="PF00153">
    <property type="entry name" value="Mito_carr"/>
    <property type="match status" value="3"/>
</dbReference>
<evidence type="ECO:0000313" key="11">
    <source>
        <dbReference type="Proteomes" id="UP001146120"/>
    </source>
</evidence>
<sequence length="328" mass="35943">MSTTLSSTSPMPSSSPSGMSPLMRAFFSGAVAGVVADSMLHPLDTINLRIKVQTKQSVKYSGILDTLKTIMREEGVRGYFGGLGTTMMCSPLCAAVYFGTYETLKATLTPLVPEKQHGMVYFASGAMSEIVISTISVPTEVIKCRLQLGRNPNMASGGAVKYTRNYRGTLHAATSIIRSEGLRGLYTGYSACLSVDTFYSAFQFLFYETLKTKYRNYVTARDGRERELTVAESLALGSMAGGCSGFITNPLDVLCVRLMTQGKNGSYTGLRHCLMESVRREGVFGLWKGASCRMMSIMPQSGICFGVYETIKHFFFHGELEDFDFDDL</sequence>
<keyword evidence="5" id="KW-0677">Repeat</keyword>
<organism evidence="10 11">
    <name type="scientific">Lagenidium giganteum</name>
    <dbReference type="NCBI Taxonomy" id="4803"/>
    <lineage>
        <taxon>Eukaryota</taxon>
        <taxon>Sar</taxon>
        <taxon>Stramenopiles</taxon>
        <taxon>Oomycota</taxon>
        <taxon>Peronosporomycetes</taxon>
        <taxon>Pythiales</taxon>
        <taxon>Pythiaceae</taxon>
    </lineage>
</organism>
<protein>
    <recommendedName>
        <fullName evidence="12">Mitochondrial carrier protein</fullName>
    </recommendedName>
</protein>
<feature type="repeat" description="Solcar" evidence="8">
    <location>
        <begin position="20"/>
        <end position="107"/>
    </location>
</feature>
<evidence type="ECO:0000256" key="9">
    <source>
        <dbReference type="RuleBase" id="RU000488"/>
    </source>
</evidence>
<evidence type="ECO:0000256" key="4">
    <source>
        <dbReference type="ARBA" id="ARBA00022692"/>
    </source>
</evidence>
<evidence type="ECO:0000256" key="1">
    <source>
        <dbReference type="ARBA" id="ARBA00004141"/>
    </source>
</evidence>
<evidence type="ECO:0000256" key="6">
    <source>
        <dbReference type="ARBA" id="ARBA00022989"/>
    </source>
</evidence>
<evidence type="ECO:0000256" key="8">
    <source>
        <dbReference type="PROSITE-ProRule" id="PRU00282"/>
    </source>
</evidence>
<evidence type="ECO:0008006" key="12">
    <source>
        <dbReference type="Google" id="ProtNLM"/>
    </source>
</evidence>
<dbReference type="PROSITE" id="PS50920">
    <property type="entry name" value="SOLCAR"/>
    <property type="match status" value="3"/>
</dbReference>
<evidence type="ECO:0000256" key="7">
    <source>
        <dbReference type="ARBA" id="ARBA00023136"/>
    </source>
</evidence>
<keyword evidence="6" id="KW-1133">Transmembrane helix</keyword>
<comment type="similarity">
    <text evidence="2 9">Belongs to the mitochondrial carrier (TC 2.A.29) family.</text>
</comment>
<gene>
    <name evidence="10" type="ORF">N0F65_013060</name>
</gene>
<reference evidence="10" key="1">
    <citation type="submission" date="2022-11" db="EMBL/GenBank/DDBJ databases">
        <authorList>
            <person name="Morgan W.R."/>
            <person name="Tartar A."/>
        </authorList>
    </citation>
    <scope>NUCLEOTIDE SEQUENCE</scope>
    <source>
        <strain evidence="10">ARSEF 373</strain>
    </source>
</reference>
<dbReference type="SUPFAM" id="SSF103506">
    <property type="entry name" value="Mitochondrial carrier"/>
    <property type="match status" value="1"/>
</dbReference>
<evidence type="ECO:0000256" key="3">
    <source>
        <dbReference type="ARBA" id="ARBA00022448"/>
    </source>
</evidence>
<dbReference type="InterPro" id="IPR018108">
    <property type="entry name" value="MCP_transmembrane"/>
</dbReference>
<comment type="subcellular location">
    <subcellularLocation>
        <location evidence="1">Membrane</location>
        <topology evidence="1">Multi-pass membrane protein</topology>
    </subcellularLocation>
</comment>
<reference evidence="10" key="2">
    <citation type="journal article" date="2023" name="Microbiol Resour">
        <title>Decontamination and Annotation of the Draft Genome Sequence of the Oomycete Lagenidium giganteum ARSEF 373.</title>
        <authorList>
            <person name="Morgan W.R."/>
            <person name="Tartar A."/>
        </authorList>
    </citation>
    <scope>NUCLEOTIDE SEQUENCE</scope>
    <source>
        <strain evidence="10">ARSEF 373</strain>
    </source>
</reference>
<dbReference type="Proteomes" id="UP001146120">
    <property type="component" value="Unassembled WGS sequence"/>
</dbReference>
<dbReference type="AlphaFoldDB" id="A0AAV2YMN9"/>
<comment type="caution">
    <text evidence="10">The sequence shown here is derived from an EMBL/GenBank/DDBJ whole genome shotgun (WGS) entry which is preliminary data.</text>
</comment>
<keyword evidence="7 8" id="KW-0472">Membrane</keyword>
<dbReference type="EMBL" id="DAKRPA010000214">
    <property type="protein sequence ID" value="DAZ95215.1"/>
    <property type="molecule type" value="Genomic_DNA"/>
</dbReference>
<dbReference type="GO" id="GO:0016020">
    <property type="term" value="C:membrane"/>
    <property type="evidence" value="ECO:0007669"/>
    <property type="project" value="UniProtKB-SubCell"/>
</dbReference>
<evidence type="ECO:0000256" key="2">
    <source>
        <dbReference type="ARBA" id="ARBA00006375"/>
    </source>
</evidence>
<name>A0AAV2YMN9_9STRA</name>
<keyword evidence="4 8" id="KW-0812">Transmembrane</keyword>
<evidence type="ECO:0000256" key="5">
    <source>
        <dbReference type="ARBA" id="ARBA00022737"/>
    </source>
</evidence>
<dbReference type="InterPro" id="IPR023395">
    <property type="entry name" value="MCP_dom_sf"/>
</dbReference>
<keyword evidence="11" id="KW-1185">Reference proteome</keyword>
<proteinExistence type="inferred from homology"/>
<keyword evidence="3 9" id="KW-0813">Transport</keyword>
<feature type="repeat" description="Solcar" evidence="8">
    <location>
        <begin position="228"/>
        <end position="314"/>
    </location>
</feature>
<dbReference type="PANTHER" id="PTHR45667">
    <property type="entry name" value="S-ADENOSYLMETHIONINE MITOCHONDRIAL CARRIER PROTEIN"/>
    <property type="match status" value="1"/>
</dbReference>
<evidence type="ECO:0000313" key="10">
    <source>
        <dbReference type="EMBL" id="DAZ95215.1"/>
    </source>
</evidence>
<feature type="repeat" description="Solcar" evidence="8">
    <location>
        <begin position="116"/>
        <end position="213"/>
    </location>
</feature>
<accession>A0AAV2YMN9</accession>